<dbReference type="Gene3D" id="1.10.110.10">
    <property type="entry name" value="Plant lipid-transfer and hydrophobic proteins"/>
    <property type="match status" value="1"/>
</dbReference>
<proteinExistence type="predicted"/>
<dbReference type="InterPro" id="IPR036312">
    <property type="entry name" value="Bifun_inhib/LTP/seed_sf"/>
</dbReference>
<dbReference type="Pfam" id="PF14368">
    <property type="entry name" value="LTP_2"/>
    <property type="match status" value="1"/>
</dbReference>
<comment type="caution">
    <text evidence="3">The sequence shown here is derived from an EMBL/GenBank/DDBJ whole genome shotgun (WGS) entry which is preliminary data.</text>
</comment>
<protein>
    <recommendedName>
        <fullName evidence="2">Bifunctional inhibitor/plant lipid transfer protein/seed storage helical domain-containing protein</fullName>
    </recommendedName>
</protein>
<reference evidence="3" key="1">
    <citation type="journal article" date="2018" name="DNA Res.">
        <title>Multiple hybrid de novo genome assembly of finger millet, an orphan allotetraploid crop.</title>
        <authorList>
            <person name="Hatakeyama M."/>
            <person name="Aluri S."/>
            <person name="Balachadran M.T."/>
            <person name="Sivarajan S.R."/>
            <person name="Patrignani A."/>
            <person name="Gruter S."/>
            <person name="Poveda L."/>
            <person name="Shimizu-Inatsugi R."/>
            <person name="Baeten J."/>
            <person name="Francoijs K.J."/>
            <person name="Nataraja K.N."/>
            <person name="Reddy Y.A.N."/>
            <person name="Phadnis S."/>
            <person name="Ravikumar R.L."/>
            <person name="Schlapbach R."/>
            <person name="Sreeman S.M."/>
            <person name="Shimizu K.K."/>
        </authorList>
    </citation>
    <scope>NUCLEOTIDE SEQUENCE</scope>
</reference>
<sequence>MAMATLASSFMVLVFSAVLVMVGTCSGERRCIDDDLNMALNCQKYLMHPDNPKTPPSGKCCEAVHQISIPCLCSRVDEQYEEGVSMEKLVYVMDACNKPLRPGCKCGIYTVPPIRMGNQAEAC</sequence>
<feature type="chain" id="PRO_5043988723" description="Bifunctional inhibitor/plant lipid transfer protein/seed storage helical domain-containing protein" evidence="1">
    <location>
        <begin position="28"/>
        <end position="123"/>
    </location>
</feature>
<keyword evidence="4" id="KW-1185">Reference proteome</keyword>
<dbReference type="PANTHER" id="PTHR33286">
    <property type="entry name" value="BIFUNCTIONAL INHIBITOR/LIPID-TRANSFER PROTEIN/SEED STORAGE 2S ALBUMIN SUPERFAMILY PROTEIN"/>
    <property type="match status" value="1"/>
</dbReference>
<evidence type="ECO:0000313" key="4">
    <source>
        <dbReference type="Proteomes" id="UP001054889"/>
    </source>
</evidence>
<dbReference type="PANTHER" id="PTHR33286:SF1">
    <property type="entry name" value="OS01G0800600 PROTEIN"/>
    <property type="match status" value="1"/>
</dbReference>
<dbReference type="Proteomes" id="UP001054889">
    <property type="component" value="Unassembled WGS sequence"/>
</dbReference>
<name>A0AAV5DF79_ELECO</name>
<feature type="signal peptide" evidence="1">
    <location>
        <begin position="1"/>
        <end position="27"/>
    </location>
</feature>
<accession>A0AAV5DF79</accession>
<keyword evidence="1" id="KW-0732">Signal</keyword>
<evidence type="ECO:0000313" key="3">
    <source>
        <dbReference type="EMBL" id="GJN08880.1"/>
    </source>
</evidence>
<dbReference type="AlphaFoldDB" id="A0AAV5DF79"/>
<evidence type="ECO:0000259" key="2">
    <source>
        <dbReference type="Pfam" id="PF14368"/>
    </source>
</evidence>
<dbReference type="InterPro" id="IPR016140">
    <property type="entry name" value="Bifunc_inhib/LTP/seed_store"/>
</dbReference>
<dbReference type="EMBL" id="BQKI01000015">
    <property type="protein sequence ID" value="GJN08880.1"/>
    <property type="molecule type" value="Genomic_DNA"/>
</dbReference>
<reference evidence="3" key="2">
    <citation type="submission" date="2021-12" db="EMBL/GenBank/DDBJ databases">
        <title>Resequencing data analysis of finger millet.</title>
        <authorList>
            <person name="Hatakeyama M."/>
            <person name="Aluri S."/>
            <person name="Balachadran M.T."/>
            <person name="Sivarajan S.R."/>
            <person name="Poveda L."/>
            <person name="Shimizu-Inatsugi R."/>
            <person name="Schlapbach R."/>
            <person name="Sreeman S.M."/>
            <person name="Shimizu K.K."/>
        </authorList>
    </citation>
    <scope>NUCLEOTIDE SEQUENCE</scope>
</reference>
<feature type="domain" description="Bifunctional inhibitor/plant lipid transfer protein/seed storage helical" evidence="2">
    <location>
        <begin position="28"/>
        <end position="106"/>
    </location>
</feature>
<evidence type="ECO:0000256" key="1">
    <source>
        <dbReference type="SAM" id="SignalP"/>
    </source>
</evidence>
<gene>
    <name evidence="3" type="primary">ga26840</name>
    <name evidence="3" type="ORF">PR202_ga26840</name>
</gene>
<organism evidence="3 4">
    <name type="scientific">Eleusine coracana subsp. coracana</name>
    <dbReference type="NCBI Taxonomy" id="191504"/>
    <lineage>
        <taxon>Eukaryota</taxon>
        <taxon>Viridiplantae</taxon>
        <taxon>Streptophyta</taxon>
        <taxon>Embryophyta</taxon>
        <taxon>Tracheophyta</taxon>
        <taxon>Spermatophyta</taxon>
        <taxon>Magnoliopsida</taxon>
        <taxon>Liliopsida</taxon>
        <taxon>Poales</taxon>
        <taxon>Poaceae</taxon>
        <taxon>PACMAD clade</taxon>
        <taxon>Chloridoideae</taxon>
        <taxon>Cynodonteae</taxon>
        <taxon>Eleusininae</taxon>
        <taxon>Eleusine</taxon>
    </lineage>
</organism>
<dbReference type="SUPFAM" id="SSF47699">
    <property type="entry name" value="Bifunctional inhibitor/lipid-transfer protein/seed storage 2S albumin"/>
    <property type="match status" value="1"/>
</dbReference>